<proteinExistence type="predicted"/>
<keyword evidence="1" id="KW-0472">Membrane</keyword>
<keyword evidence="1" id="KW-0812">Transmembrane</keyword>
<feature type="transmembrane region" description="Helical" evidence="1">
    <location>
        <begin position="20"/>
        <end position="43"/>
    </location>
</feature>
<gene>
    <name evidence="2" type="ORF">P3H78_07010</name>
</gene>
<comment type="caution">
    <text evidence="2">The sequence shown here is derived from an EMBL/GenBank/DDBJ whole genome shotgun (WGS) entry which is preliminary data.</text>
</comment>
<evidence type="ECO:0000313" key="3">
    <source>
        <dbReference type="Proteomes" id="UP001221150"/>
    </source>
</evidence>
<name>A0ABT6A165_9ACTN</name>
<dbReference type="RefSeq" id="WP_276107937.1">
    <property type="nucleotide sequence ID" value="NZ_JARJBB010000003.1"/>
</dbReference>
<reference evidence="2 3" key="1">
    <citation type="submission" date="2023-03" db="EMBL/GenBank/DDBJ databases">
        <title>Draft genome sequence of Streptomyces sp. K1PA1 isolated from peat swamp forest in Thailand.</title>
        <authorList>
            <person name="Klaysubun C."/>
            <person name="Duangmal K."/>
        </authorList>
    </citation>
    <scope>NUCLEOTIDE SEQUENCE [LARGE SCALE GENOMIC DNA]</scope>
    <source>
        <strain evidence="2 3">K1PA1</strain>
    </source>
</reference>
<sequence length="258" mass="27873">MLLLGLGWWGDRTDFWANKAFLTNAFSSVTAAAFGVPLALVVLNQVGMAQAEAVEARAARRLAIRVIGEFAQSVPRLVPGPANRLEDAADGLLALERAAQRALKDWESGQDDDALAELRQLLADGLVERTLGDFRSAVRPGRQAMPAVAEVAAHWSFLNTTVRSRLLETGGAWLDAHLAVRIDEYVSRLTADPYMDGWLRDLDIALRRLTNGADGFTALRELWRQLETGWEVAEALTGLGPLSRDACAALASAEAGPG</sequence>
<accession>A0ABT6A165</accession>
<keyword evidence="1" id="KW-1133">Transmembrane helix</keyword>
<evidence type="ECO:0000313" key="2">
    <source>
        <dbReference type="EMBL" id="MDF3298384.1"/>
    </source>
</evidence>
<evidence type="ECO:0000256" key="1">
    <source>
        <dbReference type="SAM" id="Phobius"/>
    </source>
</evidence>
<dbReference type="Proteomes" id="UP001221150">
    <property type="component" value="Unassembled WGS sequence"/>
</dbReference>
<protein>
    <submittedName>
        <fullName evidence="2">Uncharacterized protein</fullName>
    </submittedName>
</protein>
<keyword evidence="3" id="KW-1185">Reference proteome</keyword>
<dbReference type="EMBL" id="JARJBB010000003">
    <property type="protein sequence ID" value="MDF3298384.1"/>
    <property type="molecule type" value="Genomic_DNA"/>
</dbReference>
<organism evidence="2 3">
    <name type="scientific">Streptomyces tropicalis</name>
    <dbReference type="NCBI Taxonomy" id="3034234"/>
    <lineage>
        <taxon>Bacteria</taxon>
        <taxon>Bacillati</taxon>
        <taxon>Actinomycetota</taxon>
        <taxon>Actinomycetes</taxon>
        <taxon>Kitasatosporales</taxon>
        <taxon>Streptomycetaceae</taxon>
        <taxon>Streptomyces</taxon>
    </lineage>
</organism>